<dbReference type="EMBL" id="AZIL01003250">
    <property type="protein sequence ID" value="EWM20275.1"/>
    <property type="molecule type" value="Genomic_DNA"/>
</dbReference>
<keyword evidence="3" id="KW-1185">Reference proteome</keyword>
<evidence type="ECO:0000256" key="1">
    <source>
        <dbReference type="SAM" id="MobiDB-lite"/>
    </source>
</evidence>
<accession>W7SZK4</accession>
<dbReference type="Proteomes" id="UP000019335">
    <property type="component" value="Unassembled WGS sequence"/>
</dbReference>
<feature type="region of interest" description="Disordered" evidence="1">
    <location>
        <begin position="144"/>
        <end position="175"/>
    </location>
</feature>
<dbReference type="AlphaFoldDB" id="W7SZK4"/>
<protein>
    <submittedName>
        <fullName evidence="2">Uncharacterized protein</fullName>
    </submittedName>
</protein>
<gene>
    <name evidence="2" type="ORF">Naga_101603g2</name>
</gene>
<proteinExistence type="predicted"/>
<feature type="non-terminal residue" evidence="2">
    <location>
        <position position="1"/>
    </location>
</feature>
<comment type="caution">
    <text evidence="2">The sequence shown here is derived from an EMBL/GenBank/DDBJ whole genome shotgun (WGS) entry which is preliminary data.</text>
</comment>
<reference evidence="2 3" key="1">
    <citation type="journal article" date="2014" name="Mol. Plant">
        <title>Chromosome Scale Genome Assembly and Transcriptome Profiling of Nannochloropsis gaditana in Nitrogen Depletion.</title>
        <authorList>
            <person name="Corteggiani Carpinelli E."/>
            <person name="Telatin A."/>
            <person name="Vitulo N."/>
            <person name="Forcato C."/>
            <person name="D'Angelo M."/>
            <person name="Schiavon R."/>
            <person name="Vezzi A."/>
            <person name="Giacometti G.M."/>
            <person name="Morosinotto T."/>
            <person name="Valle G."/>
        </authorList>
    </citation>
    <scope>NUCLEOTIDE SEQUENCE [LARGE SCALE GENOMIC DNA]</scope>
    <source>
        <strain evidence="2 3">B-31</strain>
    </source>
</reference>
<feature type="region of interest" description="Disordered" evidence="1">
    <location>
        <begin position="1"/>
        <end position="37"/>
    </location>
</feature>
<evidence type="ECO:0000313" key="2">
    <source>
        <dbReference type="EMBL" id="EWM20275.1"/>
    </source>
</evidence>
<name>W7SZK4_9STRA</name>
<sequence>VPSSQTVLQEMQIEGHRRLQHQAHAAPPSPSPSPSSSPLCFLPALGHLRGPILKTPRPGGHRLSGPGRRQLCFRGFSPPFSPHFILKTNLAVRLIACGTLGRIFWEKNKARPPTRTRHVAGRHGFFLLPLGSEPKYTEGPAGRAWTLGSSPPAGVGRSTAGGKGRVVPQDTRSFY</sequence>
<evidence type="ECO:0000313" key="3">
    <source>
        <dbReference type="Proteomes" id="UP000019335"/>
    </source>
</evidence>
<organism evidence="2 3">
    <name type="scientific">Nannochloropsis gaditana</name>
    <dbReference type="NCBI Taxonomy" id="72520"/>
    <lineage>
        <taxon>Eukaryota</taxon>
        <taxon>Sar</taxon>
        <taxon>Stramenopiles</taxon>
        <taxon>Ochrophyta</taxon>
        <taxon>Eustigmatophyceae</taxon>
        <taxon>Eustigmatales</taxon>
        <taxon>Monodopsidaceae</taxon>
        <taxon>Nannochloropsis</taxon>
    </lineage>
</organism>